<dbReference type="PRINTS" id="PR00837">
    <property type="entry name" value="V5TPXLIKE"/>
</dbReference>
<dbReference type="OrthoDB" id="5820037at2759"/>
<keyword evidence="3" id="KW-1185">Reference proteome</keyword>
<dbReference type="EMBL" id="KZ346354">
    <property type="protein sequence ID" value="PIO70205.1"/>
    <property type="molecule type" value="Genomic_DNA"/>
</dbReference>
<gene>
    <name evidence="2" type="ORF">TELCIR_07950</name>
</gene>
<dbReference type="InterPro" id="IPR001283">
    <property type="entry name" value="CRISP-related"/>
</dbReference>
<accession>A0A2G9UIY8</accession>
<dbReference type="Pfam" id="PF00188">
    <property type="entry name" value="CAP"/>
    <property type="match status" value="1"/>
</dbReference>
<feature type="non-terminal residue" evidence="2">
    <location>
        <position position="1"/>
    </location>
</feature>
<dbReference type="AlphaFoldDB" id="A0A2G9UIY8"/>
<evidence type="ECO:0000313" key="2">
    <source>
        <dbReference type="EMBL" id="PIO70205.1"/>
    </source>
</evidence>
<dbReference type="Proteomes" id="UP000230423">
    <property type="component" value="Unassembled WGS sequence"/>
</dbReference>
<proteinExistence type="predicted"/>
<sequence length="98" mass="11252">VAQAIRHWWRQVHLRGIGPKVIFRRKFSGQPIEMFTRMAWASTYRVGCFVQPCSNNRWTVVCHYSPGGNIVHNRVYTEGRPCSACPLGTFCNPNRLCA</sequence>
<dbReference type="Gene3D" id="3.40.33.10">
    <property type="entry name" value="CAP"/>
    <property type="match status" value="1"/>
</dbReference>
<reference evidence="2 3" key="1">
    <citation type="submission" date="2015-09" db="EMBL/GenBank/DDBJ databases">
        <title>Draft genome of the parasitic nematode Teladorsagia circumcincta isolate WARC Sus (inbred).</title>
        <authorList>
            <person name="Mitreva M."/>
        </authorList>
    </citation>
    <scope>NUCLEOTIDE SEQUENCE [LARGE SCALE GENOMIC DNA]</scope>
    <source>
        <strain evidence="2 3">S</strain>
    </source>
</reference>
<dbReference type="SUPFAM" id="SSF55797">
    <property type="entry name" value="PR-1-like"/>
    <property type="match status" value="1"/>
</dbReference>
<dbReference type="InterPro" id="IPR035940">
    <property type="entry name" value="CAP_sf"/>
</dbReference>
<evidence type="ECO:0000259" key="1">
    <source>
        <dbReference type="Pfam" id="PF00188"/>
    </source>
</evidence>
<name>A0A2G9UIY8_TELCI</name>
<dbReference type="InterPro" id="IPR014044">
    <property type="entry name" value="CAP_dom"/>
</dbReference>
<organism evidence="2 3">
    <name type="scientific">Teladorsagia circumcincta</name>
    <name type="common">Brown stomach worm</name>
    <name type="synonym">Ostertagia circumcincta</name>
    <dbReference type="NCBI Taxonomy" id="45464"/>
    <lineage>
        <taxon>Eukaryota</taxon>
        <taxon>Metazoa</taxon>
        <taxon>Ecdysozoa</taxon>
        <taxon>Nematoda</taxon>
        <taxon>Chromadorea</taxon>
        <taxon>Rhabditida</taxon>
        <taxon>Rhabditina</taxon>
        <taxon>Rhabditomorpha</taxon>
        <taxon>Strongyloidea</taxon>
        <taxon>Trichostrongylidae</taxon>
        <taxon>Teladorsagia</taxon>
    </lineage>
</organism>
<evidence type="ECO:0000313" key="3">
    <source>
        <dbReference type="Proteomes" id="UP000230423"/>
    </source>
</evidence>
<protein>
    <recommendedName>
        <fullName evidence="1">SCP domain-containing protein</fullName>
    </recommendedName>
</protein>
<feature type="domain" description="SCP" evidence="1">
    <location>
        <begin position="3"/>
        <end position="64"/>
    </location>
</feature>